<keyword evidence="2" id="KW-1185">Reference proteome</keyword>
<dbReference type="EMBL" id="CP041238">
    <property type="protein sequence ID" value="QLL62060.1"/>
    <property type="molecule type" value="Genomic_DNA"/>
</dbReference>
<dbReference type="AlphaFoldDB" id="A0A859QIY2"/>
<dbReference type="KEGG" id="emx:FKV68_11635"/>
<gene>
    <name evidence="1" type="ORF">FKV68_11635</name>
</gene>
<evidence type="ECO:0000313" key="2">
    <source>
        <dbReference type="Proteomes" id="UP000510721"/>
    </source>
</evidence>
<dbReference type="RefSeq" id="WP_180937970.1">
    <property type="nucleotide sequence ID" value="NZ_CP041238.1"/>
</dbReference>
<accession>A0A859QIY2</accession>
<name>A0A859QIY2_9HYPH</name>
<dbReference type="Proteomes" id="UP000510721">
    <property type="component" value="Chromosome"/>
</dbReference>
<evidence type="ECO:0000313" key="1">
    <source>
        <dbReference type="EMBL" id="QLL62060.1"/>
    </source>
</evidence>
<sequence length="759" mass="77063">MVLPLPPIVHGPITTFSPSVRVTGVLADATVELLADGSPIGKSVAGSNGTLWVTIVDRPNVGQSVTAVQTTTDGSSAPSPQGVPVIDLPNPLPSPVFVSPLTTAMSAVRLSGLVPGASITISNNGTVVGLGGGSETTAWIPILAGASLDAGTPLIAEQSLAGISSPSVASLPLVQLGREVDLPTPNVAQPVTACETSIGVSGVTPSADLIADNEGIVTTWFNPAEAYAAWGALQFRQGKMLVKQAFPRLNSESGTTTVPVGPPVTPPTPAIQSDICPQIAQIKLSNLAPGSVVTVYTRAPDPANPGTTIETAIGTAGVSASSEPFNLPPGVNPVTSAGQAVLLTAAQTRCGLTSGKATPAKFAAAGGPYMVPILAGPLFDCARVVVMQSAHLGSQVEARSAVTGLPLGDPVFVDQPTVFFRTWLPLTEGDKVFIRQSGCNANGDSAADKVHPLPAPIPVPEIGAPIRPAAPFVYAQGFLRGARAHLLVNRVLRSSVDTQFVDAWIPAGSPPLKEEDVVFVVQTLCAHASSLEGRGVPVTRGHLKVSVAPSTVQRGTTASVTVTAVDADTGGAVSGAQVLLDGKVVGGTGTAFSFSPKAGQPNPAGAVKSPVQYFDAPFSISLTDPPPPMGKLHLNVGPGAPIPQKVVLAGATWTVTPQWLTGQSFTANGANATIALPVPPAGSQAKVTVSLATTWAVAGEINGAVFPPQSFAGLMSPNPTILNWTGSDLTAGWWALVSVSEDEDGNARLNVVATFQGVQ</sequence>
<protein>
    <submittedName>
        <fullName evidence="1">Uncharacterized protein</fullName>
    </submittedName>
</protein>
<organism evidence="1 2">
    <name type="scientific">Sinorhizobium mexicanum</name>
    <dbReference type="NCBI Taxonomy" id="375549"/>
    <lineage>
        <taxon>Bacteria</taxon>
        <taxon>Pseudomonadati</taxon>
        <taxon>Pseudomonadota</taxon>
        <taxon>Alphaproteobacteria</taxon>
        <taxon>Hyphomicrobiales</taxon>
        <taxon>Rhizobiaceae</taxon>
        <taxon>Sinorhizobium/Ensifer group</taxon>
        <taxon>Sinorhizobium</taxon>
    </lineage>
</organism>
<reference evidence="1 2" key="1">
    <citation type="submission" date="2019-06" db="EMBL/GenBank/DDBJ databases">
        <title>Complete genome sequence of Ensifer mexicanus ITTG R7 isolated from nodules of Acacia angustissima (Mill.) Kuntze.</title>
        <authorList>
            <person name="Rincon-Rosales R."/>
            <person name="Rogel M.A."/>
            <person name="Guerrero G."/>
            <person name="Rincon-Molina C.I."/>
            <person name="Lopez-Lopez A."/>
            <person name="Martinez-Romero E."/>
        </authorList>
    </citation>
    <scope>NUCLEOTIDE SEQUENCE [LARGE SCALE GENOMIC DNA]</scope>
    <source>
        <strain evidence="1 2">ITTG R7</strain>
    </source>
</reference>
<proteinExistence type="predicted"/>